<dbReference type="PANTHER" id="PTHR45339:SF1">
    <property type="entry name" value="HYBRID SIGNAL TRANSDUCTION HISTIDINE KINASE J"/>
    <property type="match status" value="1"/>
</dbReference>
<evidence type="ECO:0000256" key="3">
    <source>
        <dbReference type="PROSITE-ProRule" id="PRU00169"/>
    </source>
</evidence>
<protein>
    <submittedName>
        <fullName evidence="5">Response regulator</fullName>
    </submittedName>
</protein>
<dbReference type="SMART" id="SM00448">
    <property type="entry name" value="REC"/>
    <property type="match status" value="1"/>
</dbReference>
<dbReference type="Proteomes" id="UP001172083">
    <property type="component" value="Unassembled WGS sequence"/>
</dbReference>
<comment type="caution">
    <text evidence="5">The sequence shown here is derived from an EMBL/GenBank/DDBJ whole genome shotgun (WGS) entry which is preliminary data.</text>
</comment>
<sequence>MLNTKILVADDTVTMRLIVSQLLKGWNYDYTIVADGLEALKKLNTERFDLILMDLDMPVMDGITATKKIRNHTDENTRNIPIIAISFSITRENRAELLALGMNDCLSKPINPAILKTKIEQYLKKVG</sequence>
<dbReference type="Gene3D" id="3.40.50.2300">
    <property type="match status" value="1"/>
</dbReference>
<dbReference type="PANTHER" id="PTHR45339">
    <property type="entry name" value="HYBRID SIGNAL TRANSDUCTION HISTIDINE KINASE J"/>
    <property type="match status" value="1"/>
</dbReference>
<name>A0ABT8LGH2_9BACT</name>
<dbReference type="SUPFAM" id="SSF52172">
    <property type="entry name" value="CheY-like"/>
    <property type="match status" value="1"/>
</dbReference>
<gene>
    <name evidence="5" type="ORF">QQ020_32815</name>
</gene>
<keyword evidence="1 3" id="KW-0597">Phosphoprotein</keyword>
<evidence type="ECO:0000256" key="2">
    <source>
        <dbReference type="ARBA" id="ARBA00023012"/>
    </source>
</evidence>
<evidence type="ECO:0000256" key="1">
    <source>
        <dbReference type="ARBA" id="ARBA00022553"/>
    </source>
</evidence>
<dbReference type="CDD" id="cd17546">
    <property type="entry name" value="REC_hyHK_CKI1_RcsC-like"/>
    <property type="match status" value="1"/>
</dbReference>
<evidence type="ECO:0000259" key="4">
    <source>
        <dbReference type="PROSITE" id="PS50110"/>
    </source>
</evidence>
<proteinExistence type="predicted"/>
<keyword evidence="6" id="KW-1185">Reference proteome</keyword>
<organism evidence="5 6">
    <name type="scientific">Agaribacillus aureus</name>
    <dbReference type="NCBI Taxonomy" id="3051825"/>
    <lineage>
        <taxon>Bacteria</taxon>
        <taxon>Pseudomonadati</taxon>
        <taxon>Bacteroidota</taxon>
        <taxon>Cytophagia</taxon>
        <taxon>Cytophagales</taxon>
        <taxon>Splendidivirgaceae</taxon>
        <taxon>Agaribacillus</taxon>
    </lineage>
</organism>
<feature type="domain" description="Response regulatory" evidence="4">
    <location>
        <begin position="5"/>
        <end position="123"/>
    </location>
</feature>
<dbReference type="EMBL" id="JAUJEB010000011">
    <property type="protein sequence ID" value="MDN5216899.1"/>
    <property type="molecule type" value="Genomic_DNA"/>
</dbReference>
<dbReference type="Pfam" id="PF00072">
    <property type="entry name" value="Response_reg"/>
    <property type="match status" value="1"/>
</dbReference>
<dbReference type="PROSITE" id="PS50110">
    <property type="entry name" value="RESPONSE_REGULATORY"/>
    <property type="match status" value="1"/>
</dbReference>
<feature type="modified residue" description="4-aspartylphosphate" evidence="3">
    <location>
        <position position="54"/>
    </location>
</feature>
<dbReference type="InterPro" id="IPR001789">
    <property type="entry name" value="Sig_transdc_resp-reg_receiver"/>
</dbReference>
<dbReference type="RefSeq" id="WP_346762236.1">
    <property type="nucleotide sequence ID" value="NZ_JAUJEB010000011.1"/>
</dbReference>
<dbReference type="InterPro" id="IPR011006">
    <property type="entry name" value="CheY-like_superfamily"/>
</dbReference>
<evidence type="ECO:0000313" key="6">
    <source>
        <dbReference type="Proteomes" id="UP001172083"/>
    </source>
</evidence>
<keyword evidence="2" id="KW-0902">Two-component regulatory system</keyword>
<evidence type="ECO:0000313" key="5">
    <source>
        <dbReference type="EMBL" id="MDN5216899.1"/>
    </source>
</evidence>
<reference evidence="5" key="1">
    <citation type="submission" date="2023-06" db="EMBL/GenBank/DDBJ databases">
        <title>Genomic of Agaribacillus aureum.</title>
        <authorList>
            <person name="Wang G."/>
        </authorList>
    </citation>
    <scope>NUCLEOTIDE SEQUENCE</scope>
    <source>
        <strain evidence="5">BMA12</strain>
    </source>
</reference>
<accession>A0ABT8LGH2</accession>